<reference evidence="1" key="1">
    <citation type="submission" date="2014-11" db="EMBL/GenBank/DDBJ databases">
        <authorList>
            <person name="Amaro Gonzalez C."/>
        </authorList>
    </citation>
    <scope>NUCLEOTIDE SEQUENCE</scope>
</reference>
<proteinExistence type="predicted"/>
<accession>A0A0E9VKA7</accession>
<reference evidence="1" key="2">
    <citation type="journal article" date="2015" name="Fish Shellfish Immunol.">
        <title>Early steps in the European eel (Anguilla anguilla)-Vibrio vulnificus interaction in the gills: Role of the RtxA13 toxin.</title>
        <authorList>
            <person name="Callol A."/>
            <person name="Pajuelo D."/>
            <person name="Ebbesson L."/>
            <person name="Teles M."/>
            <person name="MacKenzie S."/>
            <person name="Amaro C."/>
        </authorList>
    </citation>
    <scope>NUCLEOTIDE SEQUENCE</scope>
</reference>
<evidence type="ECO:0000313" key="1">
    <source>
        <dbReference type="EMBL" id="JAH77673.1"/>
    </source>
</evidence>
<dbReference type="AlphaFoldDB" id="A0A0E9VKA7"/>
<organism evidence="1">
    <name type="scientific">Anguilla anguilla</name>
    <name type="common">European freshwater eel</name>
    <name type="synonym">Muraena anguilla</name>
    <dbReference type="NCBI Taxonomy" id="7936"/>
    <lineage>
        <taxon>Eukaryota</taxon>
        <taxon>Metazoa</taxon>
        <taxon>Chordata</taxon>
        <taxon>Craniata</taxon>
        <taxon>Vertebrata</taxon>
        <taxon>Euteleostomi</taxon>
        <taxon>Actinopterygii</taxon>
        <taxon>Neopterygii</taxon>
        <taxon>Teleostei</taxon>
        <taxon>Anguilliformes</taxon>
        <taxon>Anguillidae</taxon>
        <taxon>Anguilla</taxon>
    </lineage>
</organism>
<name>A0A0E9VKA7_ANGAN</name>
<dbReference type="EMBL" id="GBXM01030904">
    <property type="protein sequence ID" value="JAH77673.1"/>
    <property type="molecule type" value="Transcribed_RNA"/>
</dbReference>
<protein>
    <submittedName>
        <fullName evidence="1">Uncharacterized protein</fullName>
    </submittedName>
</protein>
<sequence>MRSTDSSSLQVLSLWLCVHKPKTSK</sequence>